<dbReference type="AlphaFoldDB" id="A0A2S4HCG1"/>
<dbReference type="OrthoDB" id="7066032at2"/>
<accession>A0A2S4HCG1</accession>
<dbReference type="RefSeq" id="WP_103685476.1">
    <property type="nucleotide sequence ID" value="NZ_PQGG01000036.1"/>
</dbReference>
<comment type="caution">
    <text evidence="2">The sequence shown here is derived from an EMBL/GenBank/DDBJ whole genome shotgun (WGS) entry which is preliminary data.</text>
</comment>
<sequence>MNEIDLVYTQAPTGLIMPAMPQLITTSVYGIAALIFVIFAIRLAIKQKSAIPIYLLIGSMLTLYLEPVVDLLGNAVHPQIGQFNVITTNGHPVPLAVLIGYIWYFAALPLLCYQKILDQSLNQHFVWKSFAGVIISAALVEQIPLYFGVWVYYGYQPFKIGFMPSWWFFANTAAVILPFLSIYALMPKLRGAQQIIICFIMPCAAFMGHAGAGWPMYNALGTDTETTSSTLIQFASIASSLFAILIVWTYMQMINLPKSSKN</sequence>
<organism evidence="2 3">
    <name type="scientific">Zhongshania marina</name>
    <dbReference type="NCBI Taxonomy" id="2304603"/>
    <lineage>
        <taxon>Bacteria</taxon>
        <taxon>Pseudomonadati</taxon>
        <taxon>Pseudomonadota</taxon>
        <taxon>Gammaproteobacteria</taxon>
        <taxon>Cellvibrionales</taxon>
        <taxon>Spongiibacteraceae</taxon>
        <taxon>Zhongshania</taxon>
    </lineage>
</organism>
<feature type="transmembrane region" description="Helical" evidence="1">
    <location>
        <begin position="93"/>
        <end position="113"/>
    </location>
</feature>
<dbReference type="EMBL" id="PQGG01000036">
    <property type="protein sequence ID" value="POP51647.1"/>
    <property type="molecule type" value="Genomic_DNA"/>
</dbReference>
<protein>
    <recommendedName>
        <fullName evidence="4">Carotenoid biosynthesis protein</fullName>
    </recommendedName>
</protein>
<proteinExistence type="predicted"/>
<feature type="transmembrane region" description="Helical" evidence="1">
    <location>
        <begin position="53"/>
        <end position="73"/>
    </location>
</feature>
<gene>
    <name evidence="2" type="ORF">C0068_15925</name>
</gene>
<feature type="transmembrane region" description="Helical" evidence="1">
    <location>
        <begin position="125"/>
        <end position="153"/>
    </location>
</feature>
<name>A0A2S4HCG1_9GAMM</name>
<evidence type="ECO:0000313" key="2">
    <source>
        <dbReference type="EMBL" id="POP51647.1"/>
    </source>
</evidence>
<evidence type="ECO:0000256" key="1">
    <source>
        <dbReference type="SAM" id="Phobius"/>
    </source>
</evidence>
<feature type="transmembrane region" description="Helical" evidence="1">
    <location>
        <begin position="165"/>
        <end position="185"/>
    </location>
</feature>
<feature type="transmembrane region" description="Helical" evidence="1">
    <location>
        <begin position="192"/>
        <end position="211"/>
    </location>
</feature>
<feature type="transmembrane region" description="Helical" evidence="1">
    <location>
        <begin position="231"/>
        <end position="251"/>
    </location>
</feature>
<keyword evidence="1" id="KW-0472">Membrane</keyword>
<reference evidence="2" key="1">
    <citation type="submission" date="2018-01" db="EMBL/GenBank/DDBJ databases">
        <authorList>
            <person name="Yu X.-D."/>
        </authorList>
    </citation>
    <scope>NUCLEOTIDE SEQUENCE</scope>
    <source>
        <strain evidence="2">ZX-21</strain>
    </source>
</reference>
<evidence type="ECO:0000313" key="3">
    <source>
        <dbReference type="Proteomes" id="UP000237222"/>
    </source>
</evidence>
<evidence type="ECO:0008006" key="4">
    <source>
        <dbReference type="Google" id="ProtNLM"/>
    </source>
</evidence>
<keyword evidence="1" id="KW-0812">Transmembrane</keyword>
<keyword evidence="1" id="KW-1133">Transmembrane helix</keyword>
<feature type="transmembrane region" description="Helical" evidence="1">
    <location>
        <begin position="20"/>
        <end position="41"/>
    </location>
</feature>
<dbReference type="Proteomes" id="UP000237222">
    <property type="component" value="Unassembled WGS sequence"/>
</dbReference>